<gene>
    <name evidence="6" type="ORF">L484_019149</name>
</gene>
<dbReference type="Gene3D" id="2.40.330.10">
    <property type="entry name" value="DNA-binding pseudobarrel domain"/>
    <property type="match status" value="1"/>
</dbReference>
<reference evidence="7" key="1">
    <citation type="submission" date="2013-01" db="EMBL/GenBank/DDBJ databases">
        <title>Draft Genome Sequence of a Mulberry Tree, Morus notabilis C.K. Schneid.</title>
        <authorList>
            <person name="He N."/>
            <person name="Zhao S."/>
        </authorList>
    </citation>
    <scope>NUCLEOTIDE SEQUENCE</scope>
</reference>
<keyword evidence="5" id="KW-0539">Nucleus</keyword>
<comment type="subcellular location">
    <subcellularLocation>
        <location evidence="1">Nucleus</location>
    </subcellularLocation>
</comment>
<dbReference type="SUPFAM" id="SSF101936">
    <property type="entry name" value="DNA-binding pseudobarrel domain"/>
    <property type="match status" value="1"/>
</dbReference>
<dbReference type="GO" id="GO:0005634">
    <property type="term" value="C:nucleus"/>
    <property type="evidence" value="ECO:0007669"/>
    <property type="project" value="UniProtKB-SubCell"/>
</dbReference>
<protein>
    <submittedName>
        <fullName evidence="6">Uncharacterized protein</fullName>
    </submittedName>
</protein>
<evidence type="ECO:0000313" key="6">
    <source>
        <dbReference type="EMBL" id="EXB54580.1"/>
    </source>
</evidence>
<name>W9R4W1_9ROSA</name>
<sequence>MNKTATRGGDGLARLGRLGAARTFRYDHCPDSIVLLPRQAWTRFVKDKALKPGDLVIFYRHPTDGKRLFFRAISQSSLHSQPNNQFYSTNQESWNVKPEDLPALRARIEISLFEPFEPFSETLSLELTAFVLDEYWSTIGSFPLNLPLLQKLVADAKKETEVEKFTKKIHEGKKFLEIIREEISALRHLQHLEDERKVDEARRTIEDGKP</sequence>
<evidence type="ECO:0000313" key="7">
    <source>
        <dbReference type="Proteomes" id="UP000030645"/>
    </source>
</evidence>
<keyword evidence="4" id="KW-0804">Transcription</keyword>
<dbReference type="Proteomes" id="UP000030645">
    <property type="component" value="Unassembled WGS sequence"/>
</dbReference>
<evidence type="ECO:0000256" key="4">
    <source>
        <dbReference type="ARBA" id="ARBA00023163"/>
    </source>
</evidence>
<proteinExistence type="predicted"/>
<dbReference type="InterPro" id="IPR015300">
    <property type="entry name" value="DNA-bd_pseudobarrel_sf"/>
</dbReference>
<dbReference type="EMBL" id="KE344192">
    <property type="protein sequence ID" value="EXB54580.1"/>
    <property type="molecule type" value="Genomic_DNA"/>
</dbReference>
<evidence type="ECO:0000256" key="1">
    <source>
        <dbReference type="ARBA" id="ARBA00004123"/>
    </source>
</evidence>
<evidence type="ECO:0000256" key="3">
    <source>
        <dbReference type="ARBA" id="ARBA00023125"/>
    </source>
</evidence>
<dbReference type="AlphaFoldDB" id="W9R4W1"/>
<organism evidence="6 7">
    <name type="scientific">Morus notabilis</name>
    <dbReference type="NCBI Taxonomy" id="981085"/>
    <lineage>
        <taxon>Eukaryota</taxon>
        <taxon>Viridiplantae</taxon>
        <taxon>Streptophyta</taxon>
        <taxon>Embryophyta</taxon>
        <taxon>Tracheophyta</taxon>
        <taxon>Spermatophyta</taxon>
        <taxon>Magnoliopsida</taxon>
        <taxon>eudicotyledons</taxon>
        <taxon>Gunneridae</taxon>
        <taxon>Pentapetalae</taxon>
        <taxon>rosids</taxon>
        <taxon>fabids</taxon>
        <taxon>Rosales</taxon>
        <taxon>Moraceae</taxon>
        <taxon>Moreae</taxon>
        <taxon>Morus</taxon>
    </lineage>
</organism>
<keyword evidence="7" id="KW-1185">Reference proteome</keyword>
<accession>W9R4W1</accession>
<evidence type="ECO:0000256" key="5">
    <source>
        <dbReference type="ARBA" id="ARBA00023242"/>
    </source>
</evidence>
<keyword evidence="3" id="KW-0238">DNA-binding</keyword>
<evidence type="ECO:0000256" key="2">
    <source>
        <dbReference type="ARBA" id="ARBA00023015"/>
    </source>
</evidence>
<dbReference type="GO" id="GO:0003677">
    <property type="term" value="F:DNA binding"/>
    <property type="evidence" value="ECO:0007669"/>
    <property type="project" value="UniProtKB-KW"/>
</dbReference>
<keyword evidence="2" id="KW-0805">Transcription regulation</keyword>